<keyword evidence="7" id="KW-0547">Nucleotide-binding</keyword>
<dbReference type="Proteomes" id="UP000752013">
    <property type="component" value="Unassembled WGS sequence"/>
</dbReference>
<evidence type="ECO:0000256" key="5">
    <source>
        <dbReference type="ARBA" id="ARBA00022679"/>
    </source>
</evidence>
<name>A0A968GCZ6_9SPIO</name>
<comment type="caution">
    <text evidence="12">The sequence shown here is derived from an EMBL/GenBank/DDBJ whole genome shotgun (WGS) entry which is preliminary data.</text>
</comment>
<reference evidence="12" key="1">
    <citation type="submission" date="2020-03" db="EMBL/GenBank/DDBJ databases">
        <title>Spirochaetal bacteria isolated from arthropods constitute a novel genus Entomospira genus novum within the order Spirochaetales.</title>
        <authorList>
            <person name="Grana-Miraglia L."/>
            <person name="Sikutova S."/>
            <person name="Fingerle V."/>
            <person name="Sing A."/>
            <person name="Castillo-Ramirez S."/>
            <person name="Margos G."/>
            <person name="Rudolf I."/>
        </authorList>
    </citation>
    <scope>NUCLEOTIDE SEQUENCE</scope>
    <source>
        <strain evidence="12">BR208</strain>
    </source>
</reference>
<evidence type="ECO:0000256" key="2">
    <source>
        <dbReference type="ARBA" id="ARBA00012393"/>
    </source>
</evidence>
<proteinExistence type="predicted"/>
<organism evidence="12 13">
    <name type="scientific">Entomospira nematocerorum</name>
    <dbReference type="NCBI Taxonomy" id="2719987"/>
    <lineage>
        <taxon>Bacteria</taxon>
        <taxon>Pseudomonadati</taxon>
        <taxon>Spirochaetota</taxon>
        <taxon>Spirochaetia</taxon>
        <taxon>Spirochaetales</taxon>
        <taxon>Spirochaetaceae</taxon>
        <taxon>Entomospira</taxon>
    </lineage>
</organism>
<evidence type="ECO:0000256" key="7">
    <source>
        <dbReference type="ARBA" id="ARBA00022741"/>
    </source>
</evidence>
<evidence type="ECO:0000256" key="8">
    <source>
        <dbReference type="ARBA" id="ARBA00022827"/>
    </source>
</evidence>
<dbReference type="Gene3D" id="3.40.50.620">
    <property type="entry name" value="HUPs"/>
    <property type="match status" value="1"/>
</dbReference>
<gene>
    <name evidence="12" type="ORF">HCT46_02535</name>
</gene>
<evidence type="ECO:0000259" key="11">
    <source>
        <dbReference type="Pfam" id="PF06574"/>
    </source>
</evidence>
<evidence type="ECO:0000256" key="9">
    <source>
        <dbReference type="ARBA" id="ARBA00022840"/>
    </source>
</evidence>
<comment type="catalytic activity">
    <reaction evidence="10">
        <text>FMN + ATP + H(+) = FAD + diphosphate</text>
        <dbReference type="Rhea" id="RHEA:17237"/>
        <dbReference type="ChEBI" id="CHEBI:15378"/>
        <dbReference type="ChEBI" id="CHEBI:30616"/>
        <dbReference type="ChEBI" id="CHEBI:33019"/>
        <dbReference type="ChEBI" id="CHEBI:57692"/>
        <dbReference type="ChEBI" id="CHEBI:58210"/>
        <dbReference type="EC" id="2.7.7.2"/>
    </reaction>
</comment>
<dbReference type="EMBL" id="JAATLK010000001">
    <property type="protein sequence ID" value="NIZ46797.1"/>
    <property type="molecule type" value="Genomic_DNA"/>
</dbReference>
<dbReference type="RefSeq" id="WP_167703244.1">
    <property type="nucleotide sequence ID" value="NZ_CP118168.1"/>
</dbReference>
<evidence type="ECO:0000313" key="13">
    <source>
        <dbReference type="Proteomes" id="UP000752013"/>
    </source>
</evidence>
<dbReference type="AlphaFoldDB" id="A0A968GCZ6"/>
<evidence type="ECO:0000256" key="1">
    <source>
        <dbReference type="ARBA" id="ARBA00004726"/>
    </source>
</evidence>
<dbReference type="Pfam" id="PF06574">
    <property type="entry name" value="FAD_syn"/>
    <property type="match status" value="1"/>
</dbReference>
<dbReference type="EC" id="2.7.7.2" evidence="2"/>
<evidence type="ECO:0000256" key="10">
    <source>
        <dbReference type="ARBA" id="ARBA00049494"/>
    </source>
</evidence>
<sequence length="256" mass="29646">MALPIRGTSYMIQRRHWSNPEFYQTPISIALGSFDAIHYGHQELLKHRFIGLEPWVLYFRRAPQTLYQKQFIGMVRSERQRIEIFQELGLKGAFTLDFLYEISTMSGVEFMEALRQRLFIRSIVVGEDFRFGKEADANSYELREWAKQYSIHVKIIPLLPNRENSEKFSSSSLRQAIHRGSFSVIRESSGFPYAIDLRDVKHWYGNGSWHYLVADNGQVLPSPGLYETHNGDVIKIENGLVSSSSLLEQALLHDTL</sequence>
<keyword evidence="8" id="KW-0274">FAD</keyword>
<protein>
    <recommendedName>
        <fullName evidence="2">FAD synthase</fullName>
        <ecNumber evidence="2">2.7.7.2</ecNumber>
    </recommendedName>
</protein>
<accession>A0A968GCZ6</accession>
<keyword evidence="6" id="KW-0548">Nucleotidyltransferase</keyword>
<keyword evidence="4" id="KW-0288">FMN</keyword>
<feature type="domain" description="FAD synthetase" evidence="11">
    <location>
        <begin position="25"/>
        <end position="171"/>
    </location>
</feature>
<keyword evidence="5" id="KW-0808">Transferase</keyword>
<keyword evidence="13" id="KW-1185">Reference proteome</keyword>
<evidence type="ECO:0000256" key="3">
    <source>
        <dbReference type="ARBA" id="ARBA00022630"/>
    </source>
</evidence>
<dbReference type="InterPro" id="IPR014729">
    <property type="entry name" value="Rossmann-like_a/b/a_fold"/>
</dbReference>
<evidence type="ECO:0000256" key="6">
    <source>
        <dbReference type="ARBA" id="ARBA00022695"/>
    </source>
</evidence>
<evidence type="ECO:0000256" key="4">
    <source>
        <dbReference type="ARBA" id="ARBA00022643"/>
    </source>
</evidence>
<comment type="pathway">
    <text evidence="1">Cofactor biosynthesis; FAD biosynthesis; FAD from FMN: step 1/1.</text>
</comment>
<dbReference type="GO" id="GO:0005524">
    <property type="term" value="F:ATP binding"/>
    <property type="evidence" value="ECO:0007669"/>
    <property type="project" value="UniProtKB-KW"/>
</dbReference>
<dbReference type="SUPFAM" id="SSF52374">
    <property type="entry name" value="Nucleotidylyl transferase"/>
    <property type="match status" value="1"/>
</dbReference>
<dbReference type="InterPro" id="IPR015864">
    <property type="entry name" value="FAD_synthase"/>
</dbReference>
<evidence type="ECO:0000313" key="12">
    <source>
        <dbReference type="EMBL" id="NIZ46797.1"/>
    </source>
</evidence>
<keyword evidence="9" id="KW-0067">ATP-binding</keyword>
<dbReference type="GO" id="GO:0003919">
    <property type="term" value="F:FMN adenylyltransferase activity"/>
    <property type="evidence" value="ECO:0007669"/>
    <property type="project" value="UniProtKB-EC"/>
</dbReference>
<dbReference type="GO" id="GO:0009231">
    <property type="term" value="P:riboflavin biosynthetic process"/>
    <property type="evidence" value="ECO:0007669"/>
    <property type="project" value="InterPro"/>
</dbReference>
<keyword evidence="3" id="KW-0285">Flavoprotein</keyword>